<name>A0ABS0VZ57_9CORY</name>
<feature type="region of interest" description="Disordered" evidence="1">
    <location>
        <begin position="452"/>
        <end position="593"/>
    </location>
</feature>
<dbReference type="RefSeq" id="WP_198737172.1">
    <property type="nucleotide sequence ID" value="NZ_JAEIOT010000016.1"/>
</dbReference>
<evidence type="ECO:0000313" key="4">
    <source>
        <dbReference type="Proteomes" id="UP000625574"/>
    </source>
</evidence>
<evidence type="ECO:0000256" key="1">
    <source>
        <dbReference type="SAM" id="MobiDB-lite"/>
    </source>
</evidence>
<feature type="region of interest" description="Disordered" evidence="1">
    <location>
        <begin position="150"/>
        <end position="169"/>
    </location>
</feature>
<comment type="caution">
    <text evidence="3">The sequence shown here is derived from an EMBL/GenBank/DDBJ whole genome shotgun (WGS) entry which is preliminary data.</text>
</comment>
<protein>
    <submittedName>
        <fullName evidence="3">Ig-like domain repeat protein</fullName>
    </submittedName>
</protein>
<dbReference type="Proteomes" id="UP000625574">
    <property type="component" value="Unassembled WGS sequence"/>
</dbReference>
<accession>A0ABS0VZ57</accession>
<feature type="compositionally biased region" description="Low complexity" evidence="1">
    <location>
        <begin position="454"/>
        <end position="586"/>
    </location>
</feature>
<evidence type="ECO:0000256" key="2">
    <source>
        <dbReference type="SAM" id="SignalP"/>
    </source>
</evidence>
<feature type="compositionally biased region" description="Polar residues" evidence="1">
    <location>
        <begin position="151"/>
        <end position="164"/>
    </location>
</feature>
<proteinExistence type="predicted"/>
<feature type="chain" id="PRO_5045991142" evidence="2">
    <location>
        <begin position="24"/>
        <end position="621"/>
    </location>
</feature>
<evidence type="ECO:0000313" key="3">
    <source>
        <dbReference type="EMBL" id="MBI9001716.1"/>
    </source>
</evidence>
<sequence>MTTLTTAATLSAGLLIAAPTAAADTGSTTSQLPLSCRTVPSAFTGPQDNHVPPIDVTVTSPDTVGIGEEFTVHVHMDIPDNPGDASNSPAKLKDVSRIKMDLALPEGVEFLGAEINGDTPGANLRGFSVLRVNESGRPDPAGGILRLVSPDNATIGNGPNSSTGRTGGVTAPAVNGTVRLGFPDFTLRLRAETEGTKAFGVRTAGAASTYGDNRNFLTFLPRLKATFITIWAPTSCSPRVAPSSAVVPAASNLRTVTVIDDTPIIKPVLTVDAPSTVVAGVPARFSAQLDPEDANGTISFFVEEPDGDVSDVYTTTGTASTDLTFAKPGTTTLRVIFNPGQPGAFDGAATTTAITVSPRTTDLTFSFPDSVESGESVTATAEVPTEATGDIEFSIAGQTISAPVVEGRASATFTFDDDDGGIRRASARYIPDVSSVYAPSEESRRFTVHVQAYPTEPTTTTPTLSTSTAPTTTALPTTKPAPTSPTTTTAPTTSTTTAPATTSTTATTTAAPTTTTSTTATPSTTSTTAAPATTSTTATTTAAPTTTTSTTATPSTTSTTTAITTTAPTTSTTTAPSTTSAPTSTTEPEQPSESGFFTLLRRLFTLVQRLLGAFFFPLHFR</sequence>
<keyword evidence="2" id="KW-0732">Signal</keyword>
<reference evidence="3 4" key="1">
    <citation type="submission" date="2020-12" db="EMBL/GenBank/DDBJ databases">
        <title>Genome public.</title>
        <authorList>
            <person name="Sun Q."/>
        </authorList>
    </citation>
    <scope>NUCLEOTIDE SEQUENCE [LARGE SCALE GENOMIC DNA]</scope>
    <source>
        <strain evidence="3 4">CCM 8864</strain>
    </source>
</reference>
<feature type="signal peptide" evidence="2">
    <location>
        <begin position="1"/>
        <end position="23"/>
    </location>
</feature>
<keyword evidence="4" id="KW-1185">Reference proteome</keyword>
<gene>
    <name evidence="3" type="ORF">JDV76_12205</name>
</gene>
<dbReference type="Gene3D" id="2.60.40.10">
    <property type="entry name" value="Immunoglobulins"/>
    <property type="match status" value="1"/>
</dbReference>
<dbReference type="EMBL" id="JAEIOT010000016">
    <property type="protein sequence ID" value="MBI9001716.1"/>
    <property type="molecule type" value="Genomic_DNA"/>
</dbReference>
<dbReference type="InterPro" id="IPR013783">
    <property type="entry name" value="Ig-like_fold"/>
</dbReference>
<organism evidence="3 4">
    <name type="scientific">Corynebacterium marambiense</name>
    <dbReference type="NCBI Taxonomy" id="2765364"/>
    <lineage>
        <taxon>Bacteria</taxon>
        <taxon>Bacillati</taxon>
        <taxon>Actinomycetota</taxon>
        <taxon>Actinomycetes</taxon>
        <taxon>Mycobacteriales</taxon>
        <taxon>Corynebacteriaceae</taxon>
        <taxon>Corynebacterium</taxon>
    </lineage>
</organism>